<dbReference type="GO" id="GO:0005096">
    <property type="term" value="F:GTPase activator activity"/>
    <property type="evidence" value="ECO:0007669"/>
    <property type="project" value="InterPro"/>
</dbReference>
<organism evidence="2 3">
    <name type="scientific">Podospora australis</name>
    <dbReference type="NCBI Taxonomy" id="1536484"/>
    <lineage>
        <taxon>Eukaryota</taxon>
        <taxon>Fungi</taxon>
        <taxon>Dikarya</taxon>
        <taxon>Ascomycota</taxon>
        <taxon>Pezizomycotina</taxon>
        <taxon>Sordariomycetes</taxon>
        <taxon>Sordariomycetidae</taxon>
        <taxon>Sordariales</taxon>
        <taxon>Podosporaceae</taxon>
        <taxon>Podospora</taxon>
    </lineage>
</organism>
<feature type="compositionally biased region" description="Polar residues" evidence="1">
    <location>
        <begin position="1025"/>
        <end position="1034"/>
    </location>
</feature>
<sequence>MQAVPSLVGTGTAIAAAAAGLVFGQPAEVEAPWSSPNHGGFPTDYDGFGEPSPLSPRPNTSATTPFHRSSSPLESFSYASFGAVVDSGPCSPSPTPPLESARASPRPGSAAQAPSPRTSSRRQSFLRQGDLSSQPIAENARDSASSRESWIKRFSLRPLSQNGSPRSSMGPDSSSMTFSHGSGVPMISQQATPVHAAPNKLVKRTTAGQAQHSGGHQRRGSKSQVLTLRRPATSHQRSATLQQNRPLTGLIDEPPASAGAGAKFSFEAQNVPASMTPTSPTFSNVKRLSGRWTSFFHARRAASLGRDTAGLSNGQSAKYASLFPRKRVSLMPGHISRAYLTKADCITDIPVVIEEEERFPPEWLEGGEIQEGSQRSSNPSDSAESMPERRPRRSMSMHFNAPSWIARTSSVRRPRRSTIDAKGGHGGRYATDAVGTARAPGSLPPASPTTGQIFTPPNYQPHSLQQSEAEAPTLNDPPRSRKRNTPSPLPPLSRLSSFNIDVSRLGVSSPTSAAPPRSFHTPINYMTNSQNPPSLTHSRGPSGERSITLAGSDFDVRDGDDDDTDFRSDAYDSFRTVASSSRVRSVETPLESMFDESPPSTASNGKNKRLSIQEILGRPWDGETKITEEDESVATPVRPRHLAEPARFGDHAGEASHFGYDAEPALLLVNRDFGRLSFDDDDDDDWMRDDDNTLSNHLSPPSSTNSRRVSPQLRHALRNIAASESPDPQRDSLGDRPRSNIFDWSEPAIHDKFDSDGPRPKTVHGKQEMGMDLRIGRSSSRKQAGAAHVRSQSVPVVPDPTDNSKPPPKFGTWGLGSKNASEDWDDDFDFDEIAIDSTGGKDSATSFMVPASIQATQPTVKAHSGQIRELSLLVNDLKRLCRHGKELDLLHGPTAAKFIEAENIIALASPDEDDADGFGSAKSSMDFDRSGTGDRFVDEGFDGSSLDTIDDAFQIPEPEMTRTTVVRERQSYRRRSVFSPDDDIFGNWPVSEEASRSSRPRTPESRSSPRSSAVIATVIEAMQQQRSNSANSNPVKPAPAPTQDSKLFFDTNSLQELVKRAGHLRDSLSDAVRRAELLTQSPAATPRRERHLRHNADGSPAFTRVFADPAAASPPRRLPKSHSTNSVLSRGSVDSPRMQMMIVS</sequence>
<dbReference type="GO" id="GO:1902412">
    <property type="term" value="P:regulation of mitotic cytokinesis"/>
    <property type="evidence" value="ECO:0007669"/>
    <property type="project" value="InterPro"/>
</dbReference>
<evidence type="ECO:0000256" key="1">
    <source>
        <dbReference type="SAM" id="MobiDB-lite"/>
    </source>
</evidence>
<reference evidence="2" key="2">
    <citation type="submission" date="2023-05" db="EMBL/GenBank/DDBJ databases">
        <authorList>
            <consortium name="Lawrence Berkeley National Laboratory"/>
            <person name="Steindorff A."/>
            <person name="Hensen N."/>
            <person name="Bonometti L."/>
            <person name="Westerberg I."/>
            <person name="Brannstrom I.O."/>
            <person name="Guillou S."/>
            <person name="Cros-Aarteil S."/>
            <person name="Calhoun S."/>
            <person name="Haridas S."/>
            <person name="Kuo A."/>
            <person name="Mondo S."/>
            <person name="Pangilinan J."/>
            <person name="Riley R."/>
            <person name="Labutti K."/>
            <person name="Andreopoulos B."/>
            <person name="Lipzen A."/>
            <person name="Chen C."/>
            <person name="Yanf M."/>
            <person name="Daum C."/>
            <person name="Ng V."/>
            <person name="Clum A."/>
            <person name="Ohm R."/>
            <person name="Martin F."/>
            <person name="Silar P."/>
            <person name="Natvig D."/>
            <person name="Lalanne C."/>
            <person name="Gautier V."/>
            <person name="Ament-Velasquez S.L."/>
            <person name="Kruys A."/>
            <person name="Hutchinson M.I."/>
            <person name="Powell A.J."/>
            <person name="Barry K."/>
            <person name="Miller A.N."/>
            <person name="Grigoriev I.V."/>
            <person name="Debuchy R."/>
            <person name="Gladieux P."/>
            <person name="Thoren M.H."/>
            <person name="Johannesson H."/>
        </authorList>
    </citation>
    <scope>NUCLEOTIDE SEQUENCE</scope>
    <source>
        <strain evidence="2">PSN309</strain>
    </source>
</reference>
<dbReference type="Pfam" id="PF20162">
    <property type="entry name" value="Etd1"/>
    <property type="match status" value="1"/>
</dbReference>
<dbReference type="AlphaFoldDB" id="A0AAN6WYV3"/>
<evidence type="ECO:0000313" key="2">
    <source>
        <dbReference type="EMBL" id="KAK4190834.1"/>
    </source>
</evidence>
<dbReference type="InterPro" id="IPR045342">
    <property type="entry name" value="Etd1"/>
</dbReference>
<feature type="compositionally biased region" description="Basic and acidic residues" evidence="1">
    <location>
        <begin position="139"/>
        <end position="151"/>
    </location>
</feature>
<feature type="compositionally biased region" description="Polar residues" evidence="1">
    <location>
        <begin position="121"/>
        <end position="138"/>
    </location>
</feature>
<feature type="compositionally biased region" description="Low complexity" evidence="1">
    <location>
        <begin position="163"/>
        <end position="176"/>
    </location>
</feature>
<keyword evidence="3" id="KW-1185">Reference proteome</keyword>
<feature type="region of interest" description="Disordered" evidence="1">
    <location>
        <begin position="983"/>
        <end position="1012"/>
    </location>
</feature>
<feature type="region of interest" description="Disordered" evidence="1">
    <location>
        <begin position="1110"/>
        <end position="1144"/>
    </location>
</feature>
<proteinExistence type="predicted"/>
<feature type="compositionally biased region" description="Polar residues" evidence="1">
    <location>
        <begin position="524"/>
        <end position="539"/>
    </location>
</feature>
<feature type="compositionally biased region" description="Polar residues" evidence="1">
    <location>
        <begin position="233"/>
        <end position="246"/>
    </location>
</feature>
<gene>
    <name evidence="2" type="ORF">QBC35DRAFT_56328</name>
</gene>
<feature type="region of interest" description="Disordered" evidence="1">
    <location>
        <begin position="360"/>
        <end position="561"/>
    </location>
</feature>
<feature type="region of interest" description="Disordered" evidence="1">
    <location>
        <begin position="578"/>
        <end position="639"/>
    </location>
</feature>
<dbReference type="Proteomes" id="UP001302126">
    <property type="component" value="Unassembled WGS sequence"/>
</dbReference>
<feature type="region of interest" description="Disordered" evidence="1">
    <location>
        <begin position="29"/>
        <end position="72"/>
    </location>
</feature>
<evidence type="ECO:0000313" key="3">
    <source>
        <dbReference type="Proteomes" id="UP001302126"/>
    </source>
</evidence>
<comment type="caution">
    <text evidence="2">The sequence shown here is derived from an EMBL/GenBank/DDBJ whole genome shotgun (WGS) entry which is preliminary data.</text>
</comment>
<feature type="region of interest" description="Disordered" evidence="1">
    <location>
        <begin position="1025"/>
        <end position="1046"/>
    </location>
</feature>
<reference evidence="2" key="1">
    <citation type="journal article" date="2023" name="Mol. Phylogenet. Evol.">
        <title>Genome-scale phylogeny and comparative genomics of the fungal order Sordariales.</title>
        <authorList>
            <person name="Hensen N."/>
            <person name="Bonometti L."/>
            <person name="Westerberg I."/>
            <person name="Brannstrom I.O."/>
            <person name="Guillou S."/>
            <person name="Cros-Aarteil S."/>
            <person name="Calhoun S."/>
            <person name="Haridas S."/>
            <person name="Kuo A."/>
            <person name="Mondo S."/>
            <person name="Pangilinan J."/>
            <person name="Riley R."/>
            <person name="LaButti K."/>
            <person name="Andreopoulos B."/>
            <person name="Lipzen A."/>
            <person name="Chen C."/>
            <person name="Yan M."/>
            <person name="Daum C."/>
            <person name="Ng V."/>
            <person name="Clum A."/>
            <person name="Steindorff A."/>
            <person name="Ohm R.A."/>
            <person name="Martin F."/>
            <person name="Silar P."/>
            <person name="Natvig D.O."/>
            <person name="Lalanne C."/>
            <person name="Gautier V."/>
            <person name="Ament-Velasquez S.L."/>
            <person name="Kruys A."/>
            <person name="Hutchinson M.I."/>
            <person name="Powell A.J."/>
            <person name="Barry K."/>
            <person name="Miller A.N."/>
            <person name="Grigoriev I.V."/>
            <person name="Debuchy R."/>
            <person name="Gladieux P."/>
            <person name="Hiltunen Thoren M."/>
            <person name="Johannesson H."/>
        </authorList>
    </citation>
    <scope>NUCLEOTIDE SEQUENCE</scope>
    <source>
        <strain evidence="2">PSN309</strain>
    </source>
</reference>
<feature type="compositionally biased region" description="Polar residues" evidence="1">
    <location>
        <begin position="57"/>
        <end position="72"/>
    </location>
</feature>
<protein>
    <submittedName>
        <fullName evidence="2">Uncharacterized protein</fullName>
    </submittedName>
</protein>
<feature type="compositionally biased region" description="Polar residues" evidence="1">
    <location>
        <begin position="448"/>
        <end position="468"/>
    </location>
</feature>
<feature type="compositionally biased region" description="Low complexity" evidence="1">
    <location>
        <begin position="100"/>
        <end position="117"/>
    </location>
</feature>
<feature type="compositionally biased region" description="Polar residues" evidence="1">
    <location>
        <begin position="371"/>
        <end position="383"/>
    </location>
</feature>
<accession>A0AAN6WYV3</accession>
<feature type="region of interest" description="Disordered" evidence="1">
    <location>
        <begin position="88"/>
        <end position="186"/>
    </location>
</feature>
<feature type="compositionally biased region" description="Polar residues" evidence="1">
    <location>
        <begin position="693"/>
        <end position="709"/>
    </location>
</feature>
<feature type="region of interest" description="Disordered" evidence="1">
    <location>
        <begin position="912"/>
        <end position="933"/>
    </location>
</feature>
<feature type="region of interest" description="Disordered" evidence="1">
    <location>
        <begin position="778"/>
        <end position="816"/>
    </location>
</feature>
<feature type="compositionally biased region" description="Basic and acidic residues" evidence="1">
    <location>
        <begin position="727"/>
        <end position="738"/>
    </location>
</feature>
<feature type="region of interest" description="Disordered" evidence="1">
    <location>
        <begin position="687"/>
        <end position="766"/>
    </location>
</feature>
<feature type="region of interest" description="Disordered" evidence="1">
    <location>
        <begin position="204"/>
        <end position="250"/>
    </location>
</feature>
<feature type="compositionally biased region" description="Basic and acidic residues" evidence="1">
    <location>
        <begin position="748"/>
        <end position="766"/>
    </location>
</feature>
<feature type="compositionally biased region" description="Basic and acidic residues" evidence="1">
    <location>
        <begin position="993"/>
        <end position="1004"/>
    </location>
</feature>
<name>A0AAN6WYV3_9PEZI</name>
<dbReference type="EMBL" id="MU864363">
    <property type="protein sequence ID" value="KAK4190834.1"/>
    <property type="molecule type" value="Genomic_DNA"/>
</dbReference>